<dbReference type="RefSeq" id="WP_344905834.1">
    <property type="nucleotide sequence ID" value="NZ_BAAAYO010000002.1"/>
</dbReference>
<evidence type="ECO:0000313" key="6">
    <source>
        <dbReference type="Proteomes" id="UP001589619"/>
    </source>
</evidence>
<protein>
    <recommendedName>
        <fullName evidence="1">DNA ligase (ATP)</fullName>
        <ecNumber evidence="1">6.5.1.1</ecNumber>
    </recommendedName>
</protein>
<dbReference type="Pfam" id="PF01068">
    <property type="entry name" value="DNA_ligase_A_M"/>
    <property type="match status" value="1"/>
</dbReference>
<dbReference type="PANTHER" id="PTHR45997">
    <property type="entry name" value="DNA LIGASE 4"/>
    <property type="match status" value="1"/>
</dbReference>
<dbReference type="CDD" id="cd07906">
    <property type="entry name" value="Adenylation_DNA_ligase_LigD_LigC"/>
    <property type="match status" value="1"/>
</dbReference>
<dbReference type="InterPro" id="IPR016059">
    <property type="entry name" value="DNA_ligase_ATP-dep_CS"/>
</dbReference>
<evidence type="ECO:0000256" key="1">
    <source>
        <dbReference type="ARBA" id="ARBA00012727"/>
    </source>
</evidence>
<gene>
    <name evidence="5" type="ORF">ACFFNY_05800</name>
</gene>
<dbReference type="PROSITE" id="PS50160">
    <property type="entry name" value="DNA_LIGASE_A3"/>
    <property type="match status" value="1"/>
</dbReference>
<dbReference type="PROSITE" id="PS00697">
    <property type="entry name" value="DNA_LIGASE_A1"/>
    <property type="match status" value="1"/>
</dbReference>
<evidence type="ECO:0000256" key="2">
    <source>
        <dbReference type="ARBA" id="ARBA00022598"/>
    </source>
</evidence>
<dbReference type="PANTHER" id="PTHR45997:SF1">
    <property type="entry name" value="DNA LIGASE 4"/>
    <property type="match status" value="1"/>
</dbReference>
<accession>A0ABV5VS22</accession>
<evidence type="ECO:0000256" key="3">
    <source>
        <dbReference type="ARBA" id="ARBA00034003"/>
    </source>
</evidence>
<evidence type="ECO:0000313" key="5">
    <source>
        <dbReference type="EMBL" id="MFB9751081.1"/>
    </source>
</evidence>
<dbReference type="CDD" id="cd07971">
    <property type="entry name" value="OBF_DNA_ligase_LigD"/>
    <property type="match status" value="1"/>
</dbReference>
<feature type="domain" description="ATP-dependent DNA ligase family profile" evidence="4">
    <location>
        <begin position="105"/>
        <end position="195"/>
    </location>
</feature>
<sequence length="321" mass="36523">MELKPIVPFEPIRVERVPSGPEWISQVKWDGVRMLVYYDGTNVKLWNRSGNDRTMQYPELADVGSYCRAGSVILDGELIALENGKPSFQQIMKRDQLRSDGKIRLALNRIPVSYMVFDVLYCDGNWCNNRPLSERQQLLERIVVPNGLVQLVSNAQDGEVLLGVMRGYGMEGIVCKDLTSLYPWGGKDRRWQKIKLFRDLYAVIGGVTFRDNIVNALLLGVYDERGALVYIGHAGSAKLTGADWERLTRRIETIRAEERPFANKPERSKDAIWVRPEIAVKVQFLNWTADGVMRHPTIQSLLDADHLELLCTTRQLSDTDG</sequence>
<comment type="caution">
    <text evidence="5">The sequence shown here is derived from an EMBL/GenBank/DDBJ whole genome shotgun (WGS) entry which is preliminary data.</text>
</comment>
<dbReference type="InterPro" id="IPR012309">
    <property type="entry name" value="DNA_ligase_ATP-dep_C"/>
</dbReference>
<dbReference type="Gene3D" id="2.40.50.140">
    <property type="entry name" value="Nucleic acid-binding proteins"/>
    <property type="match status" value="1"/>
</dbReference>
<dbReference type="GO" id="GO:0016874">
    <property type="term" value="F:ligase activity"/>
    <property type="evidence" value="ECO:0007669"/>
    <property type="project" value="UniProtKB-KW"/>
</dbReference>
<dbReference type="Proteomes" id="UP001589619">
    <property type="component" value="Unassembled WGS sequence"/>
</dbReference>
<name>A0ABV5VS22_9BACL</name>
<reference evidence="5 6" key="1">
    <citation type="submission" date="2024-09" db="EMBL/GenBank/DDBJ databases">
        <authorList>
            <person name="Sun Q."/>
            <person name="Mori K."/>
        </authorList>
    </citation>
    <scope>NUCLEOTIDE SEQUENCE [LARGE SCALE GENOMIC DNA]</scope>
    <source>
        <strain evidence="5 6">JCM 12520</strain>
    </source>
</reference>
<organism evidence="5 6">
    <name type="scientific">Paenibacillus hodogayensis</name>
    <dbReference type="NCBI Taxonomy" id="279208"/>
    <lineage>
        <taxon>Bacteria</taxon>
        <taxon>Bacillati</taxon>
        <taxon>Bacillota</taxon>
        <taxon>Bacilli</taxon>
        <taxon>Bacillales</taxon>
        <taxon>Paenibacillaceae</taxon>
        <taxon>Paenibacillus</taxon>
    </lineage>
</organism>
<keyword evidence="2 5" id="KW-0436">Ligase</keyword>
<keyword evidence="6" id="KW-1185">Reference proteome</keyword>
<dbReference type="EMBL" id="JBHMAG010000004">
    <property type="protein sequence ID" value="MFB9751081.1"/>
    <property type="molecule type" value="Genomic_DNA"/>
</dbReference>
<dbReference type="InterPro" id="IPR012310">
    <property type="entry name" value="DNA_ligase_ATP-dep_cent"/>
</dbReference>
<dbReference type="InterPro" id="IPR012340">
    <property type="entry name" value="NA-bd_OB-fold"/>
</dbReference>
<dbReference type="Pfam" id="PF04679">
    <property type="entry name" value="DNA_ligase_A_C"/>
    <property type="match status" value="1"/>
</dbReference>
<dbReference type="SUPFAM" id="SSF50249">
    <property type="entry name" value="Nucleic acid-binding proteins"/>
    <property type="match status" value="1"/>
</dbReference>
<comment type="catalytic activity">
    <reaction evidence="3">
        <text>ATP + (deoxyribonucleotide)n-3'-hydroxyl + 5'-phospho-(deoxyribonucleotide)m = (deoxyribonucleotide)n+m + AMP + diphosphate.</text>
        <dbReference type="EC" id="6.5.1.1"/>
    </reaction>
</comment>
<dbReference type="EC" id="6.5.1.1" evidence="1"/>
<dbReference type="InterPro" id="IPR029710">
    <property type="entry name" value="LIG4"/>
</dbReference>
<evidence type="ECO:0000259" key="4">
    <source>
        <dbReference type="PROSITE" id="PS50160"/>
    </source>
</evidence>
<dbReference type="Gene3D" id="3.30.1490.70">
    <property type="match status" value="1"/>
</dbReference>
<proteinExistence type="predicted"/>
<dbReference type="Gene3D" id="3.30.470.30">
    <property type="entry name" value="DNA ligase/mRNA capping enzyme"/>
    <property type="match status" value="1"/>
</dbReference>
<dbReference type="SUPFAM" id="SSF56091">
    <property type="entry name" value="DNA ligase/mRNA capping enzyme, catalytic domain"/>
    <property type="match status" value="1"/>
</dbReference>